<name>A0A2W1BND0_HELAM</name>
<evidence type="ECO:0000256" key="1">
    <source>
        <dbReference type="SAM" id="MobiDB-lite"/>
    </source>
</evidence>
<organism evidence="3 4">
    <name type="scientific">Helicoverpa armigera</name>
    <name type="common">Cotton bollworm</name>
    <name type="synonym">Heliothis armigera</name>
    <dbReference type="NCBI Taxonomy" id="29058"/>
    <lineage>
        <taxon>Eukaryota</taxon>
        <taxon>Metazoa</taxon>
        <taxon>Ecdysozoa</taxon>
        <taxon>Arthropoda</taxon>
        <taxon>Hexapoda</taxon>
        <taxon>Insecta</taxon>
        <taxon>Pterygota</taxon>
        <taxon>Neoptera</taxon>
        <taxon>Endopterygota</taxon>
        <taxon>Lepidoptera</taxon>
        <taxon>Glossata</taxon>
        <taxon>Ditrysia</taxon>
        <taxon>Noctuoidea</taxon>
        <taxon>Noctuidae</taxon>
        <taxon>Heliothinae</taxon>
        <taxon>Helicoverpa</taxon>
    </lineage>
</organism>
<dbReference type="AlphaFoldDB" id="A0A2W1BND0"/>
<keyword evidence="4" id="KW-1185">Reference proteome</keyword>
<feature type="domain" description="GP-PDE" evidence="2">
    <location>
        <begin position="1"/>
        <end position="274"/>
    </location>
</feature>
<dbReference type="Gene3D" id="3.20.20.190">
    <property type="entry name" value="Phosphatidylinositol (PI) phosphodiesterase"/>
    <property type="match status" value="1"/>
</dbReference>
<dbReference type="SUPFAM" id="SSF51695">
    <property type="entry name" value="PLC-like phosphodiesterases"/>
    <property type="match status" value="1"/>
</dbReference>
<dbReference type="EMBL" id="KZ150120">
    <property type="protein sequence ID" value="PZC73183.1"/>
    <property type="molecule type" value="Genomic_DNA"/>
</dbReference>
<dbReference type="GO" id="GO:0070291">
    <property type="term" value="P:N-acylethanolamine metabolic process"/>
    <property type="evidence" value="ECO:0007669"/>
    <property type="project" value="TreeGrafter"/>
</dbReference>
<evidence type="ECO:0000313" key="3">
    <source>
        <dbReference type="EMBL" id="PZC73183.1"/>
    </source>
</evidence>
<gene>
    <name evidence="3" type="primary">HaOG209915</name>
    <name evidence="3" type="ORF">B5X24_HaOG209915</name>
</gene>
<dbReference type="OrthoDB" id="197419at2759"/>
<reference evidence="3 4" key="1">
    <citation type="journal article" date="2017" name="BMC Biol.">
        <title>Genomic innovations, transcriptional plasticity and gene loss underlying the evolution and divergence of two highly polyphagous and invasive Helicoverpa pest species.</title>
        <authorList>
            <person name="Pearce S.L."/>
            <person name="Clarke D.F."/>
            <person name="East P.D."/>
            <person name="Elfekih S."/>
            <person name="Gordon K.H."/>
            <person name="Jermiin L.S."/>
            <person name="McGaughran A."/>
            <person name="Oakeshott J.G."/>
            <person name="Papanikolaou A."/>
            <person name="Perera O.P."/>
            <person name="Rane R.V."/>
            <person name="Richards S."/>
            <person name="Tay W.T."/>
            <person name="Walsh T.K."/>
            <person name="Anderson A."/>
            <person name="Anderson C.J."/>
            <person name="Asgari S."/>
            <person name="Board P.G."/>
            <person name="Bretschneider A."/>
            <person name="Campbell P.M."/>
            <person name="Chertemps T."/>
            <person name="Christeller J.T."/>
            <person name="Coppin C.W."/>
            <person name="Downes S.J."/>
            <person name="Duan G."/>
            <person name="Farnsworth C.A."/>
            <person name="Good R.T."/>
            <person name="Han L.B."/>
            <person name="Han Y.C."/>
            <person name="Hatje K."/>
            <person name="Horne I."/>
            <person name="Huang Y.P."/>
            <person name="Hughes D.S."/>
            <person name="Jacquin-Joly E."/>
            <person name="James W."/>
            <person name="Jhangiani S."/>
            <person name="Kollmar M."/>
            <person name="Kuwar S.S."/>
            <person name="Li S."/>
            <person name="Liu N.Y."/>
            <person name="Maibeche M.T."/>
            <person name="Miller J.R."/>
            <person name="Montagne N."/>
            <person name="Perry T."/>
            <person name="Qu J."/>
            <person name="Song S.V."/>
            <person name="Sutton G.G."/>
            <person name="Vogel H."/>
            <person name="Walenz B.P."/>
            <person name="Xu W."/>
            <person name="Zhang H.J."/>
            <person name="Zou Z."/>
            <person name="Batterham P."/>
            <person name="Edwards O.R."/>
            <person name="Feyereisen R."/>
            <person name="Gibbs R.A."/>
            <person name="Heckel D.G."/>
            <person name="McGrath A."/>
            <person name="Robin C."/>
            <person name="Scherer S.E."/>
            <person name="Worley K.C."/>
            <person name="Wu Y.D."/>
        </authorList>
    </citation>
    <scope>NUCLEOTIDE SEQUENCE [LARGE SCALE GENOMIC DNA]</scope>
    <source>
        <strain evidence="3">Harm_GR_Male_#8</strain>
        <tissue evidence="3">Whole organism</tissue>
    </source>
</reference>
<feature type="compositionally biased region" description="Basic and acidic residues" evidence="1">
    <location>
        <begin position="289"/>
        <end position="302"/>
    </location>
</feature>
<proteinExistence type="predicted"/>
<feature type="compositionally biased region" description="Basic and acidic residues" evidence="1">
    <location>
        <begin position="267"/>
        <end position="276"/>
    </location>
</feature>
<evidence type="ECO:0000259" key="2">
    <source>
        <dbReference type="PROSITE" id="PS51704"/>
    </source>
</evidence>
<protein>
    <recommendedName>
        <fullName evidence="2">GP-PDE domain-containing protein</fullName>
    </recommendedName>
</protein>
<evidence type="ECO:0000313" key="4">
    <source>
        <dbReference type="Proteomes" id="UP000249218"/>
    </source>
</evidence>
<dbReference type="GO" id="GO:0006644">
    <property type="term" value="P:phospholipid metabolic process"/>
    <property type="evidence" value="ECO:0007669"/>
    <property type="project" value="TreeGrafter"/>
</dbReference>
<dbReference type="PANTHER" id="PTHR46320">
    <property type="entry name" value="GLYCEROPHOSPHODIESTER PHOSPHODIESTERASE 1"/>
    <property type="match status" value="1"/>
</dbReference>
<dbReference type="PROSITE" id="PS51704">
    <property type="entry name" value="GP_PDE"/>
    <property type="match status" value="1"/>
</dbReference>
<dbReference type="GO" id="GO:0005886">
    <property type="term" value="C:plasma membrane"/>
    <property type="evidence" value="ECO:0007669"/>
    <property type="project" value="TreeGrafter"/>
</dbReference>
<sequence>MEAFKYCVERECNIVELDVRTSRDGKLVLLHDQGLERLTGTDIANVHLMDWDKIKDIDVGATHPNRKQFPDVRLCLLDEALDYLLANNVKVIIDVKGEDKQVVAGILNCFSTRPTLYQNAAVTCFNPFVLYQVCSFTIHVISTTSEIQYWRWLGVRCAGWCVNRPLEKLYWRGVLKAPYLANTLLGEPDVEKKTTEKDSYSNLDRPGPLVDKLLEPERKMSSEIQYWRWLGVRCAGWCVNRPLEKLYWRGVLKAPYLANTLLGEPDVEKKTTEKDSYSNLDRPGPLVDKLLEPERKMSSGQN</sequence>
<accession>A0A2W1BND0</accession>
<dbReference type="InterPro" id="IPR030395">
    <property type="entry name" value="GP_PDE_dom"/>
</dbReference>
<dbReference type="GO" id="GO:0008889">
    <property type="term" value="F:glycerophosphodiester phosphodiesterase activity"/>
    <property type="evidence" value="ECO:0007669"/>
    <property type="project" value="TreeGrafter"/>
</dbReference>
<feature type="region of interest" description="Disordered" evidence="1">
    <location>
        <begin position="267"/>
        <end position="302"/>
    </location>
</feature>
<dbReference type="GO" id="GO:0006580">
    <property type="term" value="P:ethanolamine metabolic process"/>
    <property type="evidence" value="ECO:0007669"/>
    <property type="project" value="TreeGrafter"/>
</dbReference>
<dbReference type="InterPro" id="IPR017946">
    <property type="entry name" value="PLC-like_Pdiesterase_TIM-brl"/>
</dbReference>
<dbReference type="Proteomes" id="UP000249218">
    <property type="component" value="Unassembled WGS sequence"/>
</dbReference>
<dbReference type="PANTHER" id="PTHR46320:SF1">
    <property type="entry name" value="GLYCEROPHOSPHODIESTER PHOSPHODIESTERASE 1"/>
    <property type="match status" value="1"/>
</dbReference>
<dbReference type="Pfam" id="PF03009">
    <property type="entry name" value="GDPD"/>
    <property type="match status" value="1"/>
</dbReference>